<evidence type="ECO:0000313" key="4">
    <source>
        <dbReference type="EMBL" id="KAJ3615122.1"/>
    </source>
</evidence>
<feature type="coiled-coil region" evidence="1">
    <location>
        <begin position="219"/>
        <end position="264"/>
    </location>
</feature>
<gene>
    <name evidence="4" type="ORF">NHX12_018690</name>
</gene>
<dbReference type="PANTHER" id="PTHR15347:SF1">
    <property type="entry name" value="SPERM-ASSOCIATED ANTIGEN 5"/>
    <property type="match status" value="1"/>
</dbReference>
<dbReference type="AlphaFoldDB" id="A0A9Q0F123"/>
<dbReference type="EMBL" id="JANIIK010000034">
    <property type="protein sequence ID" value="KAJ3615122.1"/>
    <property type="molecule type" value="Genomic_DNA"/>
</dbReference>
<sequence length="674" mass="74801">MAPWARGSLVLQLARARAVLGRTVPVFLKLKEKTADALSQQDQHLLDRDQAVEERLQIQGALQQAHSDLQDAGQQIGDLNIQATILNSELGVLREKLSEGEEERAQLERKVTELSATISSTLASYTFLEQALASESAMLEALLGPSEQRVCELSEALANSEQQLMQLQGHAKDQAQQLLQLGDVCTKLSSVEDMKEFLQLENDLMMEQVAESECMLQGLRERNIQCEDLKGALSRLQLEKASVEEQLEATRSRASNAQQSLTEQLAQGVTAVTVQLHKLKGLTKSLHRAPRDQNSESGDGVRVTTTTPGPECLLDRSSFKEDLLVVPSAEEEDEAQGLDVLFSTISELVSTLEALRQSKEAQLEEMQSTICGLQKEHQATASRQSEELVELTNQLSQLTGQVEKGNIALQQKKEVDQTLVNLVSEVNEACETVNKHKTENLAQVEAQVLRVQLHKMCPTSTSTALHMDEKILLLQEVEMLKQSLGEEVQARIKILEKAKRHRTVYEINAQRMESELAMLDNMVAKVGKTLMSIPEVVQSSKELRKLPALAPAPAPSALVYITEPITREALGQVLIEDLVPDELEDLWPAEGAAPSSRHQEELALLTNQLSRLTGQVEKGNLITQRTVYEINTQRMESELAMLDNMVGKVGKTLMSIPEVFQSSKELRKLVDYFC</sequence>
<name>A0A9Q0F123_9TELE</name>
<dbReference type="GO" id="GO:0051988">
    <property type="term" value="P:regulation of attachment of spindle microtubules to kinetochore"/>
    <property type="evidence" value="ECO:0007669"/>
    <property type="project" value="InterPro"/>
</dbReference>
<evidence type="ECO:0000256" key="3">
    <source>
        <dbReference type="SAM" id="SignalP"/>
    </source>
</evidence>
<dbReference type="OrthoDB" id="5972338at2759"/>
<keyword evidence="5" id="KW-1185">Reference proteome</keyword>
<protein>
    <submittedName>
        <fullName evidence="4">Uncharacterized protein</fullName>
    </submittedName>
</protein>
<accession>A0A9Q0F123</accession>
<dbReference type="PANTHER" id="PTHR15347">
    <property type="entry name" value="SPERM-ASSOCIATED ANTIGEN 5"/>
    <property type="match status" value="1"/>
</dbReference>
<feature type="signal peptide" evidence="3">
    <location>
        <begin position="1"/>
        <end position="21"/>
    </location>
</feature>
<dbReference type="GO" id="GO:0051301">
    <property type="term" value="P:cell division"/>
    <property type="evidence" value="ECO:0007669"/>
    <property type="project" value="InterPro"/>
</dbReference>
<evidence type="ECO:0000256" key="1">
    <source>
        <dbReference type="SAM" id="Coils"/>
    </source>
</evidence>
<proteinExistence type="predicted"/>
<organism evidence="4 5">
    <name type="scientific">Muraenolepis orangiensis</name>
    <name type="common">Patagonian moray cod</name>
    <dbReference type="NCBI Taxonomy" id="630683"/>
    <lineage>
        <taxon>Eukaryota</taxon>
        <taxon>Metazoa</taxon>
        <taxon>Chordata</taxon>
        <taxon>Craniata</taxon>
        <taxon>Vertebrata</taxon>
        <taxon>Euteleostomi</taxon>
        <taxon>Actinopterygii</taxon>
        <taxon>Neopterygii</taxon>
        <taxon>Teleostei</taxon>
        <taxon>Neoteleostei</taxon>
        <taxon>Acanthomorphata</taxon>
        <taxon>Zeiogadaria</taxon>
        <taxon>Gadariae</taxon>
        <taxon>Gadiformes</taxon>
        <taxon>Muraenolepidoidei</taxon>
        <taxon>Muraenolepididae</taxon>
        <taxon>Muraenolepis</taxon>
    </lineage>
</organism>
<feature type="coiled-coil region" evidence="1">
    <location>
        <begin position="90"/>
        <end position="117"/>
    </location>
</feature>
<keyword evidence="3" id="KW-0732">Signal</keyword>
<evidence type="ECO:0000256" key="2">
    <source>
        <dbReference type="SAM" id="MobiDB-lite"/>
    </source>
</evidence>
<evidence type="ECO:0000313" key="5">
    <source>
        <dbReference type="Proteomes" id="UP001148018"/>
    </source>
</evidence>
<keyword evidence="1" id="KW-0175">Coiled coil</keyword>
<reference evidence="4" key="1">
    <citation type="submission" date="2022-07" db="EMBL/GenBank/DDBJ databases">
        <title>Chromosome-level genome of Muraenolepis orangiensis.</title>
        <authorList>
            <person name="Kim J."/>
        </authorList>
    </citation>
    <scope>NUCLEOTIDE SEQUENCE</scope>
    <source>
        <strain evidence="4">KU_S4_2022</strain>
        <tissue evidence="4">Muscle</tissue>
    </source>
</reference>
<comment type="caution">
    <text evidence="4">The sequence shown here is derived from an EMBL/GenBank/DDBJ whole genome shotgun (WGS) entry which is preliminary data.</text>
</comment>
<dbReference type="Proteomes" id="UP001148018">
    <property type="component" value="Unassembled WGS sequence"/>
</dbReference>
<feature type="coiled-coil region" evidence="1">
    <location>
        <begin position="345"/>
        <end position="401"/>
    </location>
</feature>
<feature type="region of interest" description="Disordered" evidence="2">
    <location>
        <begin position="284"/>
        <end position="312"/>
    </location>
</feature>
<feature type="chain" id="PRO_5040391096" evidence="3">
    <location>
        <begin position="22"/>
        <end position="674"/>
    </location>
</feature>
<dbReference type="InterPro" id="IPR028728">
    <property type="entry name" value="Astrin"/>
</dbReference>